<evidence type="ECO:0000313" key="7">
    <source>
        <dbReference type="Proteomes" id="UP001153269"/>
    </source>
</evidence>
<keyword evidence="4" id="KW-0862">Zinc</keyword>
<dbReference type="GO" id="GO:0003676">
    <property type="term" value="F:nucleic acid binding"/>
    <property type="evidence" value="ECO:0007669"/>
    <property type="project" value="InterPro"/>
</dbReference>
<dbReference type="PROSITE" id="PS00869">
    <property type="entry name" value="RENAL_DIPEPTIDASE_1"/>
    <property type="match status" value="1"/>
</dbReference>
<dbReference type="GO" id="GO:0006508">
    <property type="term" value="P:proteolysis"/>
    <property type="evidence" value="ECO:0007669"/>
    <property type="project" value="UniProtKB-KW"/>
</dbReference>
<keyword evidence="4" id="KW-0224">Dipeptidase</keyword>
<dbReference type="PROSITE" id="PS51365">
    <property type="entry name" value="RENAL_DIPEPTIDASE_2"/>
    <property type="match status" value="1"/>
</dbReference>
<evidence type="ECO:0000256" key="4">
    <source>
        <dbReference type="RuleBase" id="RU341113"/>
    </source>
</evidence>
<gene>
    <name evidence="6" type="ORF">PLEPLA_LOCUS32740</name>
</gene>
<proteinExistence type="inferred from homology"/>
<organism evidence="6 7">
    <name type="scientific">Pleuronectes platessa</name>
    <name type="common">European plaice</name>
    <dbReference type="NCBI Taxonomy" id="8262"/>
    <lineage>
        <taxon>Eukaryota</taxon>
        <taxon>Metazoa</taxon>
        <taxon>Chordata</taxon>
        <taxon>Craniata</taxon>
        <taxon>Vertebrata</taxon>
        <taxon>Euteleostomi</taxon>
        <taxon>Actinopterygii</taxon>
        <taxon>Neopterygii</taxon>
        <taxon>Teleostei</taxon>
        <taxon>Neoteleostei</taxon>
        <taxon>Acanthomorphata</taxon>
        <taxon>Carangaria</taxon>
        <taxon>Pleuronectiformes</taxon>
        <taxon>Pleuronectoidei</taxon>
        <taxon>Pleuronectidae</taxon>
        <taxon>Pleuronectes</taxon>
    </lineage>
</organism>
<comment type="similarity">
    <text evidence="2">Belongs to the histone-like Alba family.</text>
</comment>
<dbReference type="PANTHER" id="PTHR10443:SF9">
    <property type="entry name" value="DIPEPTIDASE 2"/>
    <property type="match status" value="1"/>
</dbReference>
<keyword evidence="4" id="KW-0378">Hydrolase</keyword>
<dbReference type="InterPro" id="IPR002775">
    <property type="entry name" value="DNA/RNA-bd_Alba-like"/>
</dbReference>
<dbReference type="InterPro" id="IPR036882">
    <property type="entry name" value="Alba-like_dom_sf"/>
</dbReference>
<dbReference type="GO" id="GO:0098552">
    <property type="term" value="C:side of membrane"/>
    <property type="evidence" value="ECO:0007669"/>
    <property type="project" value="UniProtKB-KW"/>
</dbReference>
<keyword evidence="7" id="KW-1185">Reference proteome</keyword>
<dbReference type="SUPFAM" id="SSF51556">
    <property type="entry name" value="Metallo-dependent hydrolases"/>
    <property type="match status" value="1"/>
</dbReference>
<dbReference type="GO" id="GO:0046872">
    <property type="term" value="F:metal ion binding"/>
    <property type="evidence" value="ECO:0007669"/>
    <property type="project" value="UniProtKB-UniRule"/>
</dbReference>
<dbReference type="Pfam" id="PF01918">
    <property type="entry name" value="Alba"/>
    <property type="match status" value="1"/>
</dbReference>
<dbReference type="Proteomes" id="UP001153269">
    <property type="component" value="Unassembled WGS sequence"/>
</dbReference>
<dbReference type="EMBL" id="CADEAL010003524">
    <property type="protein sequence ID" value="CAB1445010.1"/>
    <property type="molecule type" value="Genomic_DNA"/>
</dbReference>
<keyword evidence="3 4" id="KW-0472">Membrane</keyword>
<dbReference type="InterPro" id="IPR032466">
    <property type="entry name" value="Metal_Hydrolase"/>
</dbReference>
<dbReference type="GO" id="GO:0070573">
    <property type="term" value="F:metallodipeptidase activity"/>
    <property type="evidence" value="ECO:0007669"/>
    <property type="project" value="InterPro"/>
</dbReference>
<dbReference type="FunFam" id="3.20.20.140:FF:000030">
    <property type="entry name" value="Dipeptidase"/>
    <property type="match status" value="1"/>
</dbReference>
<keyword evidence="4" id="KW-1015">Disulfide bond</keyword>
<keyword evidence="4" id="KW-0479">Metal-binding</keyword>
<comment type="subunit">
    <text evidence="4">Homodimer; disulfide-linked.</text>
</comment>
<name>A0A9N7V3R9_PLEPL</name>
<keyword evidence="3 4" id="KW-0325">Glycoprotein</keyword>
<comment type="caution">
    <text evidence="6">The sequence shown here is derived from an EMBL/GenBank/DDBJ whole genome shotgun (WGS) entry which is preliminary data.</text>
</comment>
<comment type="similarity">
    <text evidence="4">Belongs to the metallo-dependent hydrolases superfamily. Peptidase M19 family.</text>
</comment>
<dbReference type="AlphaFoldDB" id="A0A9N7V3R9"/>
<protein>
    <recommendedName>
        <fullName evidence="4">Dipeptidase</fullName>
        <ecNumber evidence="4">3.4.13.19</ecNumber>
    </recommendedName>
</protein>
<evidence type="ECO:0000256" key="2">
    <source>
        <dbReference type="ARBA" id="ARBA00008018"/>
    </source>
</evidence>
<feature type="domain" description="DNA/RNA-binding protein Alba-like" evidence="5">
    <location>
        <begin position="88"/>
        <end position="157"/>
    </location>
</feature>
<keyword evidence="4" id="KW-0645">Protease</keyword>
<dbReference type="Pfam" id="PF01244">
    <property type="entry name" value="Peptidase_M19"/>
    <property type="match status" value="1"/>
</dbReference>
<dbReference type="Gene3D" id="3.30.110.20">
    <property type="entry name" value="Alba-like domain"/>
    <property type="match status" value="1"/>
</dbReference>
<keyword evidence="4" id="KW-0482">Metalloprotease</keyword>
<dbReference type="InterPro" id="IPR000180">
    <property type="entry name" value="Dipep_AS"/>
</dbReference>
<keyword evidence="3 4" id="KW-0336">GPI-anchor</keyword>
<dbReference type="InterPro" id="IPR008257">
    <property type="entry name" value="Pept_M19"/>
</dbReference>
<sequence>MFTGCGVVTGQNQYLTRDAVRPNPELEGQSCRNAGQPAVVNISSPLKQAPLPVPPPALKLGQEGFKKVCRTEEDSPCPFPGLASGVLEMRVKEGSKIRNLMGFAMARMQGEKCLSGGGLRQVVFTGSGRAVTKTITCAEIMKRKVGSLHQLTKLRYKVVKEVWESSEGGASEMTVHRTVPSISILLSKDPLDPQEPGYQPPENLTALWEEKEAVESSSQTACKRPLGPLPYSSFTHSDESEVSGMAWEFAISQPPDGSVFSYLEEWTMSSRKAVTSFSMHSIRHLLVLSSLCRFISANGTETVMDRAHQLMTKYPLIDAHNDIATSLRADYHNNLSEIDLRNLSHLTTDITRLKAGHVQAQMFAAFVLCPAQDKDAVRLTLEQIDVIRRMCTEHQELELVTSTEELENAEKRYKIACLISIEGGHSIDSSLPTLRMFYRLGVRSMTITHNCNTPWAKTSSNLYTFYQSLDNSLTSFGKAVVEEMNRLGMIVDISHTSWDMASAVLNHTKAPVIFSHSSSYFICRSHRNVPDWLLHELKQNGGLIMVNFHTNFVSCKDKANIFQVADHFDHIKKVIGAESIGFGADFEGAPTFPQGLDDVSKYPHLIQELLRRNWTENDLANVLRRNFLRVFREVERVRDQLNVTLPSETQIPANEVQNLCRLNLEVARKLQQIPPSCTFNLTSGRTSSPTCRAQSGAADLLILAAVLLLSSMFID</sequence>
<evidence type="ECO:0000259" key="5">
    <source>
        <dbReference type="Pfam" id="PF01918"/>
    </source>
</evidence>
<comment type="catalytic activity">
    <reaction evidence="4">
        <text>an L-aminoacyl-L-amino acid + H2O = 2 an L-alpha-amino acid</text>
        <dbReference type="Rhea" id="RHEA:48940"/>
        <dbReference type="ChEBI" id="CHEBI:15377"/>
        <dbReference type="ChEBI" id="CHEBI:59869"/>
        <dbReference type="ChEBI" id="CHEBI:77460"/>
        <dbReference type="EC" id="3.4.13.19"/>
    </reaction>
</comment>
<dbReference type="CDD" id="cd01301">
    <property type="entry name" value="rDP_like"/>
    <property type="match status" value="1"/>
</dbReference>
<dbReference type="EC" id="3.4.13.19" evidence="4"/>
<reference evidence="6" key="1">
    <citation type="submission" date="2020-03" db="EMBL/GenBank/DDBJ databases">
        <authorList>
            <person name="Weist P."/>
        </authorList>
    </citation>
    <scope>NUCLEOTIDE SEQUENCE</scope>
</reference>
<comment type="subcellular location">
    <subcellularLocation>
        <location evidence="1 4">Membrane</location>
        <topology evidence="1 4">Lipid-anchor</topology>
        <topology evidence="1 4">GPI-anchor</topology>
    </subcellularLocation>
</comment>
<evidence type="ECO:0000256" key="3">
    <source>
        <dbReference type="ARBA" id="ARBA00022622"/>
    </source>
</evidence>
<evidence type="ECO:0000313" key="6">
    <source>
        <dbReference type="EMBL" id="CAB1445010.1"/>
    </source>
</evidence>
<evidence type="ECO:0000256" key="1">
    <source>
        <dbReference type="ARBA" id="ARBA00004589"/>
    </source>
</evidence>
<keyword evidence="3 4" id="KW-0449">Lipoprotein</keyword>
<comment type="cofactor">
    <cofactor evidence="4">
        <name>Zn(2+)</name>
        <dbReference type="ChEBI" id="CHEBI:29105"/>
    </cofactor>
</comment>
<dbReference type="PANTHER" id="PTHR10443">
    <property type="entry name" value="MICROSOMAL DIPEPTIDASE"/>
    <property type="match status" value="1"/>
</dbReference>
<dbReference type="SUPFAM" id="SSF82704">
    <property type="entry name" value="AlbA-like"/>
    <property type="match status" value="1"/>
</dbReference>
<accession>A0A9N7V3R9</accession>
<dbReference type="Gene3D" id="3.20.20.140">
    <property type="entry name" value="Metal-dependent hydrolases"/>
    <property type="match status" value="1"/>
</dbReference>